<dbReference type="GO" id="GO:0005634">
    <property type="term" value="C:nucleus"/>
    <property type="evidence" value="ECO:0007669"/>
    <property type="project" value="TreeGrafter"/>
</dbReference>
<keyword evidence="3" id="KW-1185">Reference proteome</keyword>
<evidence type="ECO:0000313" key="2">
    <source>
        <dbReference type="EMBL" id="KAJ7352923.1"/>
    </source>
</evidence>
<organism evidence="2 3">
    <name type="scientific">Desmophyllum pertusum</name>
    <dbReference type="NCBI Taxonomy" id="174260"/>
    <lineage>
        <taxon>Eukaryota</taxon>
        <taxon>Metazoa</taxon>
        <taxon>Cnidaria</taxon>
        <taxon>Anthozoa</taxon>
        <taxon>Hexacorallia</taxon>
        <taxon>Scleractinia</taxon>
        <taxon>Caryophylliina</taxon>
        <taxon>Caryophylliidae</taxon>
        <taxon>Desmophyllum</taxon>
    </lineage>
</organism>
<feature type="compositionally biased region" description="Polar residues" evidence="1">
    <location>
        <begin position="175"/>
        <end position="193"/>
    </location>
</feature>
<proteinExistence type="predicted"/>
<dbReference type="InterPro" id="IPR040031">
    <property type="entry name" value="Codanin-1"/>
</dbReference>
<evidence type="ECO:0000313" key="3">
    <source>
        <dbReference type="Proteomes" id="UP001163046"/>
    </source>
</evidence>
<dbReference type="PANTHER" id="PTHR28678">
    <property type="entry name" value="CODANIN-1"/>
    <property type="match status" value="1"/>
</dbReference>
<accession>A0A9X0CJP0</accession>
<dbReference type="Proteomes" id="UP001163046">
    <property type="component" value="Unassembled WGS sequence"/>
</dbReference>
<evidence type="ECO:0000256" key="1">
    <source>
        <dbReference type="SAM" id="MobiDB-lite"/>
    </source>
</evidence>
<feature type="compositionally biased region" description="Basic and acidic residues" evidence="1">
    <location>
        <begin position="121"/>
        <end position="131"/>
    </location>
</feature>
<gene>
    <name evidence="2" type="primary">CDAN1_3</name>
    <name evidence="2" type="ORF">OS493_032862</name>
</gene>
<protein>
    <submittedName>
        <fullName evidence="2">Negative regulation of DNA replication</fullName>
    </submittedName>
</protein>
<sequence>MASILAKILDGEITSEDLADPCHINRNENDDVKDAKENFKQHNITELVPFLLNYLREKSSHHLTPRQSAALTPKKTSVSQAKGANSTTEPTQYGTKSSSRGNLFPSQKTPSPSPVTPLSQSRRDKLHEHHSSPSSSPHFRRKSPRVQGNDRDRLSPLVTQPKLNIDDPDDFPPMGSNSKKVTPSRRITPTQVKSDGKKGKSSPAFTSSPFSSSHPVLESHGSPASLQEERNMLKLMKSKRKTRGIPLGEIELVPAPNLASDLPNFTSWEISSCFGADAVSSQQFEEQACKERTQFLQVVKDKVVFHDKLDALAKIYSRCILENLVPNVTAELYFVVQLLTARGIAPEPKQDEEIGKADNQNVLDSIHNCAYFAVAVSTRDSKIADFSPSLKETFLQQYKNILTY</sequence>
<feature type="region of interest" description="Disordered" evidence="1">
    <location>
        <begin position="62"/>
        <end position="226"/>
    </location>
</feature>
<dbReference type="OrthoDB" id="5989745at2759"/>
<dbReference type="AlphaFoldDB" id="A0A9X0CJP0"/>
<reference evidence="2" key="1">
    <citation type="submission" date="2023-01" db="EMBL/GenBank/DDBJ databases">
        <title>Genome assembly of the deep-sea coral Lophelia pertusa.</title>
        <authorList>
            <person name="Herrera S."/>
            <person name="Cordes E."/>
        </authorList>
    </citation>
    <scope>NUCLEOTIDE SEQUENCE</scope>
    <source>
        <strain evidence="2">USNM1676648</strain>
        <tissue evidence="2">Polyp</tissue>
    </source>
</reference>
<dbReference type="PANTHER" id="PTHR28678:SF1">
    <property type="entry name" value="CODANIN-1"/>
    <property type="match status" value="1"/>
</dbReference>
<feature type="compositionally biased region" description="Polar residues" evidence="1">
    <location>
        <begin position="65"/>
        <end position="120"/>
    </location>
</feature>
<feature type="compositionally biased region" description="Low complexity" evidence="1">
    <location>
        <begin position="201"/>
        <end position="213"/>
    </location>
</feature>
<dbReference type="EMBL" id="MU827343">
    <property type="protein sequence ID" value="KAJ7352923.1"/>
    <property type="molecule type" value="Genomic_DNA"/>
</dbReference>
<dbReference type="GO" id="GO:0006325">
    <property type="term" value="P:chromatin organization"/>
    <property type="evidence" value="ECO:0007669"/>
    <property type="project" value="TreeGrafter"/>
</dbReference>
<comment type="caution">
    <text evidence="2">The sequence shown here is derived from an EMBL/GenBank/DDBJ whole genome shotgun (WGS) entry which is preliminary data.</text>
</comment>
<name>A0A9X0CJP0_9CNID</name>